<evidence type="ECO:0000313" key="1">
    <source>
        <dbReference type="EMBL" id="CDW50809.1"/>
    </source>
</evidence>
<proteinExistence type="predicted"/>
<dbReference type="AlphaFoldDB" id="A0A0K2VK27"/>
<accession>A0A0K2VK27</accession>
<name>A0A0K2VK27_LEPSM</name>
<dbReference type="EMBL" id="HACA01033448">
    <property type="protein sequence ID" value="CDW50809.1"/>
    <property type="molecule type" value="Transcribed_RNA"/>
</dbReference>
<sequence length="55" mass="6920">MMNFWNKKDLFYFITKLQNLFRISDDNILNLNILWSTYHVLKSVSYFFWKYEWGS</sequence>
<reference evidence="1" key="1">
    <citation type="submission" date="2014-05" db="EMBL/GenBank/DDBJ databases">
        <authorList>
            <person name="Chronopoulou M."/>
        </authorList>
    </citation>
    <scope>NUCLEOTIDE SEQUENCE</scope>
    <source>
        <tissue evidence="1">Whole organism</tissue>
    </source>
</reference>
<protein>
    <submittedName>
        <fullName evidence="1">Uncharacterized protein</fullName>
    </submittedName>
</protein>
<organism evidence="1">
    <name type="scientific">Lepeophtheirus salmonis</name>
    <name type="common">Salmon louse</name>
    <name type="synonym">Caligus salmonis</name>
    <dbReference type="NCBI Taxonomy" id="72036"/>
    <lineage>
        <taxon>Eukaryota</taxon>
        <taxon>Metazoa</taxon>
        <taxon>Ecdysozoa</taxon>
        <taxon>Arthropoda</taxon>
        <taxon>Crustacea</taxon>
        <taxon>Multicrustacea</taxon>
        <taxon>Hexanauplia</taxon>
        <taxon>Copepoda</taxon>
        <taxon>Siphonostomatoida</taxon>
        <taxon>Caligidae</taxon>
        <taxon>Lepeophtheirus</taxon>
    </lineage>
</organism>